<keyword evidence="1" id="KW-0812">Transmembrane</keyword>
<organism evidence="2">
    <name type="scientific">marine sediment metagenome</name>
    <dbReference type="NCBI Taxonomy" id="412755"/>
    <lineage>
        <taxon>unclassified sequences</taxon>
        <taxon>metagenomes</taxon>
        <taxon>ecological metagenomes</taxon>
    </lineage>
</organism>
<gene>
    <name evidence="2" type="ORF">S03H2_31503</name>
</gene>
<name>X1HUS6_9ZZZZ</name>
<comment type="caution">
    <text evidence="2">The sequence shown here is derived from an EMBL/GenBank/DDBJ whole genome shotgun (WGS) entry which is preliminary data.</text>
</comment>
<protein>
    <submittedName>
        <fullName evidence="2">Uncharacterized protein</fullName>
    </submittedName>
</protein>
<reference evidence="2" key="1">
    <citation type="journal article" date="2014" name="Front. Microbiol.">
        <title>High frequency of phylogenetically diverse reductive dehalogenase-homologous genes in deep subseafloor sedimentary metagenomes.</title>
        <authorList>
            <person name="Kawai M."/>
            <person name="Futagami T."/>
            <person name="Toyoda A."/>
            <person name="Takaki Y."/>
            <person name="Nishi S."/>
            <person name="Hori S."/>
            <person name="Arai W."/>
            <person name="Tsubouchi T."/>
            <person name="Morono Y."/>
            <person name="Uchiyama I."/>
            <person name="Ito T."/>
            <person name="Fujiyama A."/>
            <person name="Inagaki F."/>
            <person name="Takami H."/>
        </authorList>
    </citation>
    <scope>NUCLEOTIDE SEQUENCE</scope>
    <source>
        <strain evidence="2">Expedition CK06-06</strain>
    </source>
</reference>
<accession>X1HUS6</accession>
<proteinExistence type="predicted"/>
<keyword evidence="1" id="KW-1133">Transmembrane helix</keyword>
<dbReference type="EMBL" id="BARU01019104">
    <property type="protein sequence ID" value="GAH49018.1"/>
    <property type="molecule type" value="Genomic_DNA"/>
</dbReference>
<sequence length="76" mass="8616">MHNLATFLMFAGASLFCLSLYGMQRRPRPMAARTVHLIQLIHCIKIATRASRGIPDGDTIALREIVDLIKHFEETH</sequence>
<keyword evidence="1" id="KW-0472">Membrane</keyword>
<evidence type="ECO:0000313" key="2">
    <source>
        <dbReference type="EMBL" id="GAH49018.1"/>
    </source>
</evidence>
<dbReference type="AlphaFoldDB" id="X1HUS6"/>
<feature type="transmembrane region" description="Helical" evidence="1">
    <location>
        <begin position="6"/>
        <end position="23"/>
    </location>
</feature>
<evidence type="ECO:0000256" key="1">
    <source>
        <dbReference type="SAM" id="Phobius"/>
    </source>
</evidence>